<dbReference type="Gene3D" id="3.50.50.60">
    <property type="entry name" value="FAD/NAD(P)-binding domain"/>
    <property type="match status" value="1"/>
</dbReference>
<dbReference type="AlphaFoldDB" id="A0A317DXM3"/>
<proteinExistence type="predicted"/>
<protein>
    <recommendedName>
        <fullName evidence="1">FAD-binding domain-containing protein</fullName>
    </recommendedName>
</protein>
<dbReference type="PRINTS" id="PR00420">
    <property type="entry name" value="RNGMNOXGNASE"/>
</dbReference>
<dbReference type="EMBL" id="QGLE01000011">
    <property type="protein sequence ID" value="PWR19477.1"/>
    <property type="molecule type" value="Genomic_DNA"/>
</dbReference>
<dbReference type="InterPro" id="IPR050407">
    <property type="entry name" value="Geranylgeranyl_reductase"/>
</dbReference>
<sequence length="418" mass="45342">MTESEVRPYDAVIVGARAAGSALAIHLARAGLKVVALDRASFPSDILSTHVIYPNTIARLDHMGVLDAVMAHEPPPLYTSWHHEGRMFVAPHTPVEGRDWAICVRRITLDGILVEGARKAGAEVIEGMTVTGLVGAGTEDDPVRGVTALGENGPVTFAAPIVIGADGVNSTVARLVGAARKRVMPTETMLYFAYWTGVKTRNTQDFFFEPPWVCAHFPADDGHHVITMNGPLTARAEIRDWEDYYLNRIRSIPALRARLEGATKVSKVMGSPRLEGYYRDHTGPGWALVGDAAHFKHPAGAQGIGDAFHAAEVLAGMIADGSWRAAYPAWREADSREFYAFCKHLAEPPGDDSMRQVMDAYIRDPRLARAIVDVWARTVKPWTDVIPHVPGMAAVTGASIDDVLAPYEGERLPLAASA</sequence>
<reference evidence="2 3" key="1">
    <citation type="submission" date="2018-05" db="EMBL/GenBank/DDBJ databases">
        <title>Zavarzinia sp. HR-AS.</title>
        <authorList>
            <person name="Lee Y."/>
            <person name="Jeon C.O."/>
        </authorList>
    </citation>
    <scope>NUCLEOTIDE SEQUENCE [LARGE SCALE GENOMIC DNA]</scope>
    <source>
        <strain evidence="2 3">HR-AS</strain>
    </source>
</reference>
<dbReference type="GO" id="GO:0071949">
    <property type="term" value="F:FAD binding"/>
    <property type="evidence" value="ECO:0007669"/>
    <property type="project" value="InterPro"/>
</dbReference>
<evidence type="ECO:0000313" key="2">
    <source>
        <dbReference type="EMBL" id="PWR19477.1"/>
    </source>
</evidence>
<comment type="caution">
    <text evidence="2">The sequence shown here is derived from an EMBL/GenBank/DDBJ whole genome shotgun (WGS) entry which is preliminary data.</text>
</comment>
<dbReference type="PANTHER" id="PTHR42685">
    <property type="entry name" value="GERANYLGERANYL DIPHOSPHATE REDUCTASE"/>
    <property type="match status" value="1"/>
</dbReference>
<dbReference type="InterPro" id="IPR002938">
    <property type="entry name" value="FAD-bd"/>
</dbReference>
<keyword evidence="3" id="KW-1185">Reference proteome</keyword>
<dbReference type="OrthoDB" id="103324at2"/>
<evidence type="ECO:0000313" key="3">
    <source>
        <dbReference type="Proteomes" id="UP000245461"/>
    </source>
</evidence>
<name>A0A317DXM3_9PROT</name>
<evidence type="ECO:0000259" key="1">
    <source>
        <dbReference type="Pfam" id="PF01494"/>
    </source>
</evidence>
<dbReference type="Proteomes" id="UP000245461">
    <property type="component" value="Unassembled WGS sequence"/>
</dbReference>
<dbReference type="Pfam" id="PF01494">
    <property type="entry name" value="FAD_binding_3"/>
    <property type="match status" value="1"/>
</dbReference>
<gene>
    <name evidence="2" type="ORF">DKG74_16940</name>
</gene>
<accession>A0A317DXM3</accession>
<dbReference type="InterPro" id="IPR036188">
    <property type="entry name" value="FAD/NAD-bd_sf"/>
</dbReference>
<organism evidence="2 3">
    <name type="scientific">Zavarzinia aquatilis</name>
    <dbReference type="NCBI Taxonomy" id="2211142"/>
    <lineage>
        <taxon>Bacteria</taxon>
        <taxon>Pseudomonadati</taxon>
        <taxon>Pseudomonadota</taxon>
        <taxon>Alphaproteobacteria</taxon>
        <taxon>Rhodospirillales</taxon>
        <taxon>Zavarziniaceae</taxon>
        <taxon>Zavarzinia</taxon>
    </lineage>
</organism>
<feature type="domain" description="FAD-binding" evidence="1">
    <location>
        <begin position="10"/>
        <end position="317"/>
    </location>
</feature>
<dbReference type="SUPFAM" id="SSF51905">
    <property type="entry name" value="FAD/NAD(P)-binding domain"/>
    <property type="match status" value="1"/>
</dbReference>
<dbReference type="RefSeq" id="WP_109907359.1">
    <property type="nucleotide sequence ID" value="NZ_QGLE01000011.1"/>
</dbReference>
<dbReference type="PANTHER" id="PTHR42685:SF22">
    <property type="entry name" value="CONDITIONED MEDIUM FACTOR RECEPTOR 1"/>
    <property type="match status" value="1"/>
</dbReference>